<dbReference type="PANTHER" id="PTHR44825">
    <property type="match status" value="1"/>
</dbReference>
<feature type="domain" description="J" evidence="2">
    <location>
        <begin position="30"/>
        <end position="95"/>
    </location>
</feature>
<dbReference type="eggNOG" id="KOG0712">
    <property type="taxonomic scope" value="Eukaryota"/>
</dbReference>
<evidence type="ECO:0000313" key="3">
    <source>
        <dbReference type="EnsemblMetazoa" id="SMAR010265-PA"/>
    </source>
</evidence>
<protein>
    <recommendedName>
        <fullName evidence="2">J domain-containing protein</fullName>
    </recommendedName>
</protein>
<dbReference type="InterPro" id="IPR036869">
    <property type="entry name" value="J_dom_sf"/>
</dbReference>
<accession>T1J974</accession>
<evidence type="ECO:0000259" key="2">
    <source>
        <dbReference type="PROSITE" id="PS50076"/>
    </source>
</evidence>
<dbReference type="AlphaFoldDB" id="T1J974"/>
<dbReference type="PRINTS" id="PR00625">
    <property type="entry name" value="JDOMAIN"/>
</dbReference>
<proteinExistence type="predicted"/>
<keyword evidence="4" id="KW-1185">Reference proteome</keyword>
<keyword evidence="1" id="KW-0472">Membrane</keyword>
<dbReference type="PhylomeDB" id="T1J974"/>
<dbReference type="Gene3D" id="1.10.287.110">
    <property type="entry name" value="DnaJ domain"/>
    <property type="match status" value="1"/>
</dbReference>
<dbReference type="Pfam" id="PF00226">
    <property type="entry name" value="DnaJ"/>
    <property type="match status" value="1"/>
</dbReference>
<sequence length="183" mass="21349">MNMNMKWSALAPLKPLAYGFAQSVKWFSKTYYDILKVKRNATNKEIKDSYVKLSKELHPDKRPNDETSHAEFVKLTEAYTTLSKLESREIYDNQLNQLSNERSADSTSKNRFWHTDSFLGIYKFRINQPIHGVLIAVVVLVAMLKIFLIILKLAVILLMLYFVGGGLFKMKGRWWKILKNKKK</sequence>
<dbReference type="InterPro" id="IPR052763">
    <property type="entry name" value="DnaJ_C4"/>
</dbReference>
<name>T1J974_STRMM</name>
<keyword evidence="1" id="KW-1133">Transmembrane helix</keyword>
<dbReference type="EMBL" id="JH431970">
    <property type="status" value="NOT_ANNOTATED_CDS"/>
    <property type="molecule type" value="Genomic_DNA"/>
</dbReference>
<dbReference type="HOGENOM" id="CLU_1476976_0_0_1"/>
<dbReference type="SMART" id="SM00271">
    <property type="entry name" value="DnaJ"/>
    <property type="match status" value="1"/>
</dbReference>
<organism evidence="3 4">
    <name type="scientific">Strigamia maritima</name>
    <name type="common">European centipede</name>
    <name type="synonym">Geophilus maritimus</name>
    <dbReference type="NCBI Taxonomy" id="126957"/>
    <lineage>
        <taxon>Eukaryota</taxon>
        <taxon>Metazoa</taxon>
        <taxon>Ecdysozoa</taxon>
        <taxon>Arthropoda</taxon>
        <taxon>Myriapoda</taxon>
        <taxon>Chilopoda</taxon>
        <taxon>Pleurostigmophora</taxon>
        <taxon>Geophilomorpha</taxon>
        <taxon>Linotaeniidae</taxon>
        <taxon>Strigamia</taxon>
    </lineage>
</organism>
<dbReference type="Proteomes" id="UP000014500">
    <property type="component" value="Unassembled WGS sequence"/>
</dbReference>
<dbReference type="InterPro" id="IPR001623">
    <property type="entry name" value="DnaJ_domain"/>
</dbReference>
<dbReference type="PROSITE" id="PS50076">
    <property type="entry name" value="DNAJ_2"/>
    <property type="match status" value="1"/>
</dbReference>
<feature type="transmembrane region" description="Helical" evidence="1">
    <location>
        <begin position="133"/>
        <end position="163"/>
    </location>
</feature>
<reference evidence="3" key="2">
    <citation type="submission" date="2015-02" db="UniProtKB">
        <authorList>
            <consortium name="EnsemblMetazoa"/>
        </authorList>
    </citation>
    <scope>IDENTIFICATION</scope>
</reference>
<evidence type="ECO:0000313" key="4">
    <source>
        <dbReference type="Proteomes" id="UP000014500"/>
    </source>
</evidence>
<keyword evidence="1" id="KW-0812">Transmembrane</keyword>
<reference evidence="4" key="1">
    <citation type="submission" date="2011-05" db="EMBL/GenBank/DDBJ databases">
        <authorList>
            <person name="Richards S.R."/>
            <person name="Qu J."/>
            <person name="Jiang H."/>
            <person name="Jhangiani S.N."/>
            <person name="Agravi P."/>
            <person name="Goodspeed R."/>
            <person name="Gross S."/>
            <person name="Mandapat C."/>
            <person name="Jackson L."/>
            <person name="Mathew T."/>
            <person name="Pu L."/>
            <person name="Thornton R."/>
            <person name="Saada N."/>
            <person name="Wilczek-Boney K.B."/>
            <person name="Lee S."/>
            <person name="Kovar C."/>
            <person name="Wu Y."/>
            <person name="Scherer S.E."/>
            <person name="Worley K.C."/>
            <person name="Muzny D.M."/>
            <person name="Gibbs R."/>
        </authorList>
    </citation>
    <scope>NUCLEOTIDE SEQUENCE</scope>
    <source>
        <strain evidence="4">Brora</strain>
    </source>
</reference>
<evidence type="ECO:0000256" key="1">
    <source>
        <dbReference type="SAM" id="Phobius"/>
    </source>
</evidence>
<dbReference type="SUPFAM" id="SSF46565">
    <property type="entry name" value="Chaperone J-domain"/>
    <property type="match status" value="1"/>
</dbReference>
<dbReference type="CDD" id="cd06257">
    <property type="entry name" value="DnaJ"/>
    <property type="match status" value="1"/>
</dbReference>
<dbReference type="EnsemblMetazoa" id="SMAR010265-RA">
    <property type="protein sequence ID" value="SMAR010265-PA"/>
    <property type="gene ID" value="SMAR010265"/>
</dbReference>
<dbReference type="PANTHER" id="PTHR44825:SF1">
    <property type="entry name" value="DNAJ HOMOLOG SUBFAMILY C MEMBER 4"/>
    <property type="match status" value="1"/>
</dbReference>
<dbReference type="STRING" id="126957.T1J974"/>